<dbReference type="AlphaFoldDB" id="A0A3E2GU23"/>
<name>A0A3E2GU23_SCYLI</name>
<accession>A0A3E2GU23</accession>
<proteinExistence type="inferred from homology"/>
<comment type="caution">
    <text evidence="4">The sequence shown here is derived from an EMBL/GenBank/DDBJ whole genome shotgun (WGS) entry which is preliminary data.</text>
</comment>
<dbReference type="STRING" id="5539.A0A3E2GU23"/>
<gene>
    <name evidence="4" type="ORF">B7463_g11664</name>
</gene>
<dbReference type="PANTHER" id="PTHR24320:SF282">
    <property type="entry name" value="WW DOMAIN-CONTAINING OXIDOREDUCTASE"/>
    <property type="match status" value="1"/>
</dbReference>
<reference evidence="4 5" key="1">
    <citation type="submission" date="2018-05" db="EMBL/GenBank/DDBJ databases">
        <title>Draft genome sequence of Scytalidium lignicola DSM 105466, a ubiquitous saprotrophic fungus.</title>
        <authorList>
            <person name="Buettner E."/>
            <person name="Gebauer A.M."/>
            <person name="Hofrichter M."/>
            <person name="Liers C."/>
            <person name="Kellner H."/>
        </authorList>
    </citation>
    <scope>NUCLEOTIDE SEQUENCE [LARGE SCALE GENOMIC DNA]</scope>
    <source>
        <strain evidence="4 5">DSM 105466</strain>
    </source>
</reference>
<evidence type="ECO:0000256" key="3">
    <source>
        <dbReference type="ARBA" id="ARBA00023002"/>
    </source>
</evidence>
<evidence type="ECO:0000313" key="4">
    <source>
        <dbReference type="EMBL" id="RFU24675.1"/>
    </source>
</evidence>
<feature type="non-terminal residue" evidence="4">
    <location>
        <position position="1"/>
    </location>
</feature>
<keyword evidence="5" id="KW-1185">Reference proteome</keyword>
<keyword evidence="2" id="KW-0521">NADP</keyword>
<organism evidence="4 5">
    <name type="scientific">Scytalidium lignicola</name>
    <name type="common">Hyphomycete</name>
    <dbReference type="NCBI Taxonomy" id="5539"/>
    <lineage>
        <taxon>Eukaryota</taxon>
        <taxon>Fungi</taxon>
        <taxon>Dikarya</taxon>
        <taxon>Ascomycota</taxon>
        <taxon>Pezizomycotina</taxon>
        <taxon>Leotiomycetes</taxon>
        <taxon>Leotiomycetes incertae sedis</taxon>
        <taxon>Scytalidium</taxon>
    </lineage>
</organism>
<dbReference type="Proteomes" id="UP000258309">
    <property type="component" value="Unassembled WGS sequence"/>
</dbReference>
<dbReference type="Gene3D" id="3.40.50.720">
    <property type="entry name" value="NAD(P)-binding Rossmann-like Domain"/>
    <property type="match status" value="1"/>
</dbReference>
<dbReference type="InterPro" id="IPR002347">
    <property type="entry name" value="SDR_fam"/>
</dbReference>
<dbReference type="PRINTS" id="PR00081">
    <property type="entry name" value="GDHRDH"/>
</dbReference>
<protein>
    <submittedName>
        <fullName evidence="4">Uncharacterized protein</fullName>
    </submittedName>
</protein>
<evidence type="ECO:0000256" key="1">
    <source>
        <dbReference type="ARBA" id="ARBA00006484"/>
    </source>
</evidence>
<dbReference type="Pfam" id="PF00106">
    <property type="entry name" value="adh_short"/>
    <property type="match status" value="1"/>
</dbReference>
<feature type="non-terminal residue" evidence="4">
    <location>
        <position position="303"/>
    </location>
</feature>
<dbReference type="GO" id="GO:0016491">
    <property type="term" value="F:oxidoreductase activity"/>
    <property type="evidence" value="ECO:0007669"/>
    <property type="project" value="UniProtKB-KW"/>
</dbReference>
<dbReference type="InterPro" id="IPR036291">
    <property type="entry name" value="NAD(P)-bd_dom_sf"/>
</dbReference>
<dbReference type="EMBL" id="NCSJ02000415">
    <property type="protein sequence ID" value="RFU24675.1"/>
    <property type="molecule type" value="Genomic_DNA"/>
</dbReference>
<sequence>MAKKEFSENDIPDLKGYVMIVTGNSGIGFQTALQLALHGARVYIASRSQDRVNEAIKQMNQLAKGAKPDLHYLQIDLLDLKAVASAAQKFMSLESRLDVLINNAGVMTTPYSLTTDGFERQWQTNYLAPHAFTVSLMPLLLSTAASCGSKGRVRVINVSSDAAFIGPKTIQWDDVNMTSTKGMLELCIRDAKSINDRYSVQGVTAYSVHPGIAKSNLQAHDPTFLGTVIRVAVKLGAGDTPLHAALNSLYCATSPAAPTVGAGKFFKPVAKLEPRVDAWLEDTEGNERLWRLGEEEMRSSGLS</sequence>
<dbReference type="OMA" id="FTWFRYA"/>
<comment type="similarity">
    <text evidence="1">Belongs to the short-chain dehydrogenases/reductases (SDR) family.</text>
</comment>
<dbReference type="PANTHER" id="PTHR24320">
    <property type="entry name" value="RETINOL DEHYDROGENASE"/>
    <property type="match status" value="1"/>
</dbReference>
<dbReference type="OrthoDB" id="191139at2759"/>
<dbReference type="SUPFAM" id="SSF51735">
    <property type="entry name" value="NAD(P)-binding Rossmann-fold domains"/>
    <property type="match status" value="1"/>
</dbReference>
<keyword evidence="3" id="KW-0560">Oxidoreductase</keyword>
<evidence type="ECO:0000256" key="2">
    <source>
        <dbReference type="ARBA" id="ARBA00022857"/>
    </source>
</evidence>
<evidence type="ECO:0000313" key="5">
    <source>
        <dbReference type="Proteomes" id="UP000258309"/>
    </source>
</evidence>